<dbReference type="Proteomes" id="UP001206126">
    <property type="component" value="Unassembled WGS sequence"/>
</dbReference>
<dbReference type="EMBL" id="JANUHB010000011">
    <property type="protein sequence ID" value="MCS0810841.1"/>
    <property type="molecule type" value="Genomic_DNA"/>
</dbReference>
<keyword evidence="1" id="KW-0812">Transmembrane</keyword>
<sequence>MEKQQSEHDKLNTEMRNIIEEARVILPGVQALFGFQTIAVFNARFTDLATYAKACHVLGLAMVVVTIAMIMTPAIYYRACAGEATPHMAKVSSIMIRGGLVPLALGLSLDMFTVLFVVSENPWLSVVAGAAALLLFAALPVSRARTASLPAAQSRRLMRLRFETLCVSRRTDGAAGSGIKSG</sequence>
<feature type="transmembrane region" description="Helical" evidence="1">
    <location>
        <begin position="123"/>
        <end position="141"/>
    </location>
</feature>
<evidence type="ECO:0000313" key="3">
    <source>
        <dbReference type="Proteomes" id="UP001206126"/>
    </source>
</evidence>
<gene>
    <name evidence="2" type="ORF">NX774_23200</name>
</gene>
<accession>A0ABT2DHP3</accession>
<dbReference type="InterPro" id="IPR046291">
    <property type="entry name" value="DUF6328"/>
</dbReference>
<keyword evidence="1" id="KW-0472">Membrane</keyword>
<proteinExistence type="predicted"/>
<reference evidence="2 3" key="1">
    <citation type="submission" date="2022-08" db="EMBL/GenBank/DDBJ databases">
        <title>Reclassification of Massilia species as members of the genera Telluria, Duganella, Pseudoduganella, Mokoshia gen. nov. and Zemynaea gen. nov. using orthogonal and non-orthogonal genome-based approaches.</title>
        <authorList>
            <person name="Bowman J.P."/>
        </authorList>
    </citation>
    <scope>NUCLEOTIDE SEQUENCE [LARGE SCALE GENOMIC DNA]</scope>
    <source>
        <strain evidence="2 3">JCM 31605</strain>
    </source>
</reference>
<dbReference type="RefSeq" id="WP_258824670.1">
    <property type="nucleotide sequence ID" value="NZ_JANUHB010000011.1"/>
</dbReference>
<feature type="transmembrane region" description="Helical" evidence="1">
    <location>
        <begin position="98"/>
        <end position="117"/>
    </location>
</feature>
<keyword evidence="1" id="KW-1133">Transmembrane helix</keyword>
<dbReference type="Pfam" id="PF19853">
    <property type="entry name" value="DUF6328"/>
    <property type="match status" value="1"/>
</dbReference>
<name>A0ABT2DHP3_9BURK</name>
<evidence type="ECO:0000256" key="1">
    <source>
        <dbReference type="SAM" id="Phobius"/>
    </source>
</evidence>
<protein>
    <submittedName>
        <fullName evidence="2">DUF6328 family protein</fullName>
    </submittedName>
</protein>
<keyword evidence="3" id="KW-1185">Reference proteome</keyword>
<evidence type="ECO:0000313" key="2">
    <source>
        <dbReference type="EMBL" id="MCS0810841.1"/>
    </source>
</evidence>
<feature type="transmembrane region" description="Helical" evidence="1">
    <location>
        <begin position="57"/>
        <end position="77"/>
    </location>
</feature>
<comment type="caution">
    <text evidence="2">The sequence shown here is derived from an EMBL/GenBank/DDBJ whole genome shotgun (WGS) entry which is preliminary data.</text>
</comment>
<organism evidence="2 3">
    <name type="scientific">Massilia agilis</name>
    <dbReference type="NCBI Taxonomy" id="1811226"/>
    <lineage>
        <taxon>Bacteria</taxon>
        <taxon>Pseudomonadati</taxon>
        <taxon>Pseudomonadota</taxon>
        <taxon>Betaproteobacteria</taxon>
        <taxon>Burkholderiales</taxon>
        <taxon>Oxalobacteraceae</taxon>
        <taxon>Telluria group</taxon>
        <taxon>Massilia</taxon>
    </lineage>
</organism>